<gene>
    <name evidence="2" type="ORF">C8P68_10242</name>
</gene>
<dbReference type="EMBL" id="QAOQ01000002">
    <property type="protein sequence ID" value="PTQ99226.1"/>
    <property type="molecule type" value="Genomic_DNA"/>
</dbReference>
<dbReference type="Proteomes" id="UP000244168">
    <property type="component" value="Unassembled WGS sequence"/>
</dbReference>
<comment type="caution">
    <text evidence="2">The sequence shown here is derived from an EMBL/GenBank/DDBJ whole genome shotgun (WGS) entry which is preliminary data.</text>
</comment>
<reference evidence="2 3" key="1">
    <citation type="submission" date="2018-04" db="EMBL/GenBank/DDBJ databases">
        <title>Genomic Encyclopedia of Archaeal and Bacterial Type Strains, Phase II (KMG-II): from individual species to whole genera.</title>
        <authorList>
            <person name="Goeker M."/>
        </authorList>
    </citation>
    <scope>NUCLEOTIDE SEQUENCE [LARGE SCALE GENOMIC DNA]</scope>
    <source>
        <strain evidence="2 3">DSM 26809</strain>
    </source>
</reference>
<evidence type="ECO:0000313" key="3">
    <source>
        <dbReference type="Proteomes" id="UP000244168"/>
    </source>
</evidence>
<protein>
    <submittedName>
        <fullName evidence="2">Uncharacterized protein</fullName>
    </submittedName>
</protein>
<feature type="compositionally biased region" description="Acidic residues" evidence="1">
    <location>
        <begin position="206"/>
        <end position="222"/>
    </location>
</feature>
<accession>A0A2T5JBU4</accession>
<proteinExistence type="predicted"/>
<evidence type="ECO:0000256" key="1">
    <source>
        <dbReference type="SAM" id="MobiDB-lite"/>
    </source>
</evidence>
<dbReference type="AlphaFoldDB" id="A0A2T5JBU4"/>
<keyword evidence="3" id="KW-1185">Reference proteome</keyword>
<feature type="compositionally biased region" description="Basic and acidic residues" evidence="1">
    <location>
        <begin position="186"/>
        <end position="203"/>
    </location>
</feature>
<name>A0A2T5JBU4_9SPHI</name>
<sequence length="387" mass="43446">MKQQDVFKKIGGIINEINDQYDYLATTNGQFNDLELELLVANAHFLSDYIEVLRKVISQEEAQHKADQTVLPPHVVTTQVEAKKEVDEVKKVEEVKEEPKPVIPVATPVATPAPLPVPEPVKPTPPPVPVQSEEPAPKTNEPRYFEPVVERVAVYAQPSEPAVKEEPKEEPANTFEFDIPSAPKAAEPEPEKTEPETIRHQLNLEDLGDAWEDEDEEYIEEAPEVKKEPVQKSEPQPTPVAKSEPESAPVKPVMERAPEPPSVLEETISAIKEPLPTIVIEKEEVLTFNQRISAQMGTAGRVSDQLHAQSISDLKSAISLNDKLLYVKDLFNGYSLAYSEAIEILNRFKSFEEADSFLKSYSTKNHWADKPATTEKFYALLHKRYGE</sequence>
<evidence type="ECO:0000313" key="2">
    <source>
        <dbReference type="EMBL" id="PTQ99226.1"/>
    </source>
</evidence>
<feature type="region of interest" description="Disordered" evidence="1">
    <location>
        <begin position="159"/>
        <end position="258"/>
    </location>
</feature>
<organism evidence="2 3">
    <name type="scientific">Mucilaginibacter yixingensis</name>
    <dbReference type="NCBI Taxonomy" id="1295612"/>
    <lineage>
        <taxon>Bacteria</taxon>
        <taxon>Pseudomonadati</taxon>
        <taxon>Bacteroidota</taxon>
        <taxon>Sphingobacteriia</taxon>
        <taxon>Sphingobacteriales</taxon>
        <taxon>Sphingobacteriaceae</taxon>
        <taxon>Mucilaginibacter</taxon>
    </lineage>
</organism>
<feature type="region of interest" description="Disordered" evidence="1">
    <location>
        <begin position="111"/>
        <end position="143"/>
    </location>
</feature>
<feature type="compositionally biased region" description="Basic and acidic residues" evidence="1">
    <location>
        <begin position="162"/>
        <end position="171"/>
    </location>
</feature>
<feature type="compositionally biased region" description="Pro residues" evidence="1">
    <location>
        <begin position="111"/>
        <end position="129"/>
    </location>
</feature>